<sequence>MTRRRGKFVFQGWLSKPAFLVDHEQAHEHRPMGDGVILLLIKDEEDIDLEDDSSDDDKGDGQNDEHLHLLPPHMGPLPSVSNLDDSCAESVYGVDDALESDLLVSSIARDTRVDEERLVEKPD</sequence>
<evidence type="ECO:0000313" key="1">
    <source>
        <dbReference type="EMBL" id="KAI3681446.1"/>
    </source>
</evidence>
<gene>
    <name evidence="1" type="ORF">L6452_36241</name>
</gene>
<reference evidence="1 2" key="2">
    <citation type="journal article" date="2022" name="Mol. Ecol. Resour.">
        <title>The genomes of chicory, endive, great burdock and yacon provide insights into Asteraceae paleo-polyploidization history and plant inulin production.</title>
        <authorList>
            <person name="Fan W."/>
            <person name="Wang S."/>
            <person name="Wang H."/>
            <person name="Wang A."/>
            <person name="Jiang F."/>
            <person name="Liu H."/>
            <person name="Zhao H."/>
            <person name="Xu D."/>
            <person name="Zhang Y."/>
        </authorList>
    </citation>
    <scope>NUCLEOTIDE SEQUENCE [LARGE SCALE GENOMIC DNA]</scope>
    <source>
        <strain evidence="2">cv. Niubang</strain>
    </source>
</reference>
<comment type="caution">
    <text evidence="1">The sequence shown here is derived from an EMBL/GenBank/DDBJ whole genome shotgun (WGS) entry which is preliminary data.</text>
</comment>
<dbReference type="EMBL" id="CM042059">
    <property type="protein sequence ID" value="KAI3681446.1"/>
    <property type="molecule type" value="Genomic_DNA"/>
</dbReference>
<accession>A0ACB8Y8Q2</accession>
<evidence type="ECO:0000313" key="2">
    <source>
        <dbReference type="Proteomes" id="UP001055879"/>
    </source>
</evidence>
<reference evidence="2" key="1">
    <citation type="journal article" date="2022" name="Mol. Ecol. Resour.">
        <title>The genomes of chicory, endive, great burdock and yacon provide insights into Asteraceae palaeo-polyploidization history and plant inulin production.</title>
        <authorList>
            <person name="Fan W."/>
            <person name="Wang S."/>
            <person name="Wang H."/>
            <person name="Wang A."/>
            <person name="Jiang F."/>
            <person name="Liu H."/>
            <person name="Zhao H."/>
            <person name="Xu D."/>
            <person name="Zhang Y."/>
        </authorList>
    </citation>
    <scope>NUCLEOTIDE SEQUENCE [LARGE SCALE GENOMIC DNA]</scope>
    <source>
        <strain evidence="2">cv. Niubang</strain>
    </source>
</reference>
<dbReference type="Proteomes" id="UP001055879">
    <property type="component" value="Linkage Group LG13"/>
</dbReference>
<protein>
    <submittedName>
        <fullName evidence="1">Uncharacterized protein</fullName>
    </submittedName>
</protein>
<organism evidence="1 2">
    <name type="scientific">Arctium lappa</name>
    <name type="common">Greater burdock</name>
    <name type="synonym">Lappa major</name>
    <dbReference type="NCBI Taxonomy" id="4217"/>
    <lineage>
        <taxon>Eukaryota</taxon>
        <taxon>Viridiplantae</taxon>
        <taxon>Streptophyta</taxon>
        <taxon>Embryophyta</taxon>
        <taxon>Tracheophyta</taxon>
        <taxon>Spermatophyta</taxon>
        <taxon>Magnoliopsida</taxon>
        <taxon>eudicotyledons</taxon>
        <taxon>Gunneridae</taxon>
        <taxon>Pentapetalae</taxon>
        <taxon>asterids</taxon>
        <taxon>campanulids</taxon>
        <taxon>Asterales</taxon>
        <taxon>Asteraceae</taxon>
        <taxon>Carduoideae</taxon>
        <taxon>Cardueae</taxon>
        <taxon>Arctiinae</taxon>
        <taxon>Arctium</taxon>
    </lineage>
</organism>
<keyword evidence="2" id="KW-1185">Reference proteome</keyword>
<name>A0ACB8Y8Q2_ARCLA</name>
<proteinExistence type="predicted"/>